<protein>
    <recommendedName>
        <fullName evidence="1">Protein phosphatase</fullName>
        <ecNumber evidence="1">3.1.3.16</ecNumber>
    </recommendedName>
</protein>
<sequence length="256" mass="27343">MCFGCKGLWLLSAACYFPHPEKELTGGEDAYFICPEKQVFGVADGVGGWAEVGVDSGEYARQLMSESLIAAREEPTGSVDAARVLKKAYSKTTCRGSSTACILALSDYGLQAVNLGDSGFIVVRNGRVIFKSPAQQHNFNFPFQLESCGAGDPVSAAELFVVEVAAEDVIIAGTDGLFDNLFATEIETIVLQAKWSGMSPDVTAQKIAYLARERANDSNGETPFSAAAQNAGYSFYGGKMDDITVIVSYVTDHHMG</sequence>
<dbReference type="PROSITE" id="PS51746">
    <property type="entry name" value="PPM_2"/>
    <property type="match status" value="1"/>
</dbReference>
<dbReference type="GO" id="GO:0004722">
    <property type="term" value="F:protein serine/threonine phosphatase activity"/>
    <property type="evidence" value="ECO:0007669"/>
    <property type="project" value="UniProtKB-EC"/>
</dbReference>
<reference evidence="3" key="1">
    <citation type="submission" date="2021-01" db="EMBL/GenBank/DDBJ databases">
        <title>Adiantum capillus-veneris genome.</title>
        <authorList>
            <person name="Fang Y."/>
            <person name="Liao Q."/>
        </authorList>
    </citation>
    <scope>NUCLEOTIDE SEQUENCE</scope>
    <source>
        <strain evidence="3">H3</strain>
        <tissue evidence="3">Leaf</tissue>
    </source>
</reference>
<organism evidence="3 4">
    <name type="scientific">Adiantum capillus-veneris</name>
    <name type="common">Maidenhair fern</name>
    <dbReference type="NCBI Taxonomy" id="13818"/>
    <lineage>
        <taxon>Eukaryota</taxon>
        <taxon>Viridiplantae</taxon>
        <taxon>Streptophyta</taxon>
        <taxon>Embryophyta</taxon>
        <taxon>Tracheophyta</taxon>
        <taxon>Polypodiopsida</taxon>
        <taxon>Polypodiidae</taxon>
        <taxon>Polypodiales</taxon>
        <taxon>Pteridineae</taxon>
        <taxon>Pteridaceae</taxon>
        <taxon>Vittarioideae</taxon>
        <taxon>Adiantum</taxon>
    </lineage>
</organism>
<keyword evidence="4" id="KW-1185">Reference proteome</keyword>
<dbReference type="SMART" id="SM00331">
    <property type="entry name" value="PP2C_SIG"/>
    <property type="match status" value="1"/>
</dbReference>
<comment type="catalytic activity">
    <reaction evidence="1">
        <text>O-phospho-L-threonyl-[protein] + H2O = L-threonyl-[protein] + phosphate</text>
        <dbReference type="Rhea" id="RHEA:47004"/>
        <dbReference type="Rhea" id="RHEA-COMP:11060"/>
        <dbReference type="Rhea" id="RHEA-COMP:11605"/>
        <dbReference type="ChEBI" id="CHEBI:15377"/>
        <dbReference type="ChEBI" id="CHEBI:30013"/>
        <dbReference type="ChEBI" id="CHEBI:43474"/>
        <dbReference type="ChEBI" id="CHEBI:61977"/>
        <dbReference type="EC" id="3.1.3.16"/>
    </reaction>
</comment>
<dbReference type="InterPro" id="IPR036457">
    <property type="entry name" value="PPM-type-like_dom_sf"/>
</dbReference>
<comment type="similarity">
    <text evidence="1">Belongs to the PP2C family.</text>
</comment>
<dbReference type="Gene3D" id="3.60.40.10">
    <property type="entry name" value="PPM-type phosphatase domain"/>
    <property type="match status" value="2"/>
</dbReference>
<dbReference type="CDD" id="cd00143">
    <property type="entry name" value="PP2Cc"/>
    <property type="match status" value="1"/>
</dbReference>
<dbReference type="Proteomes" id="UP000886520">
    <property type="component" value="Chromosome 13"/>
</dbReference>
<comment type="cofactor">
    <cofactor evidence="1">
        <name>Mg(2+)</name>
        <dbReference type="ChEBI" id="CHEBI:18420"/>
    </cofactor>
</comment>
<evidence type="ECO:0000256" key="1">
    <source>
        <dbReference type="RuleBase" id="RU366020"/>
    </source>
</evidence>
<evidence type="ECO:0000259" key="2">
    <source>
        <dbReference type="PROSITE" id="PS51746"/>
    </source>
</evidence>
<evidence type="ECO:0000313" key="4">
    <source>
        <dbReference type="Proteomes" id="UP000886520"/>
    </source>
</evidence>
<keyword evidence="1" id="KW-0460">Magnesium</keyword>
<dbReference type="EMBL" id="JABFUD020000013">
    <property type="protein sequence ID" value="KAI5071431.1"/>
    <property type="molecule type" value="Genomic_DNA"/>
</dbReference>
<comment type="cofactor">
    <cofactor evidence="1">
        <name>Mn(2+)</name>
        <dbReference type="ChEBI" id="CHEBI:29035"/>
    </cofactor>
</comment>
<dbReference type="InterPro" id="IPR039123">
    <property type="entry name" value="PPTC7"/>
</dbReference>
<evidence type="ECO:0000313" key="3">
    <source>
        <dbReference type="EMBL" id="KAI5071431.1"/>
    </source>
</evidence>
<dbReference type="InterPro" id="IPR001932">
    <property type="entry name" value="PPM-type_phosphatase-like_dom"/>
</dbReference>
<dbReference type="OrthoDB" id="60843at2759"/>
<gene>
    <name evidence="3" type="ORF">GOP47_0013682</name>
</gene>
<dbReference type="PANTHER" id="PTHR12320">
    <property type="entry name" value="PROTEIN PHOSPHATASE 2C"/>
    <property type="match status" value="1"/>
</dbReference>
<dbReference type="SMART" id="SM00332">
    <property type="entry name" value="PP2Cc"/>
    <property type="match status" value="1"/>
</dbReference>
<accession>A0A9D4UPP4</accession>
<keyword evidence="1" id="KW-0479">Metal-binding</keyword>
<dbReference type="SUPFAM" id="SSF81606">
    <property type="entry name" value="PP2C-like"/>
    <property type="match status" value="1"/>
</dbReference>
<comment type="caution">
    <text evidence="3">The sequence shown here is derived from an EMBL/GenBank/DDBJ whole genome shotgun (WGS) entry which is preliminary data.</text>
</comment>
<keyword evidence="1" id="KW-0464">Manganese</keyword>
<dbReference type="EC" id="3.1.3.16" evidence="1"/>
<comment type="catalytic activity">
    <reaction evidence="1">
        <text>O-phospho-L-seryl-[protein] + H2O = L-seryl-[protein] + phosphate</text>
        <dbReference type="Rhea" id="RHEA:20629"/>
        <dbReference type="Rhea" id="RHEA-COMP:9863"/>
        <dbReference type="Rhea" id="RHEA-COMP:11604"/>
        <dbReference type="ChEBI" id="CHEBI:15377"/>
        <dbReference type="ChEBI" id="CHEBI:29999"/>
        <dbReference type="ChEBI" id="CHEBI:43474"/>
        <dbReference type="ChEBI" id="CHEBI:83421"/>
        <dbReference type="EC" id="3.1.3.16"/>
    </reaction>
</comment>
<name>A0A9D4UPP4_ADICA</name>
<keyword evidence="1" id="KW-0378">Hydrolase</keyword>
<dbReference type="AlphaFoldDB" id="A0A9D4UPP4"/>
<feature type="domain" description="PPM-type phosphatase" evidence="2">
    <location>
        <begin position="14"/>
        <end position="250"/>
    </location>
</feature>
<proteinExistence type="inferred from homology"/>
<keyword evidence="1" id="KW-0904">Protein phosphatase</keyword>
<dbReference type="GO" id="GO:0046872">
    <property type="term" value="F:metal ion binding"/>
    <property type="evidence" value="ECO:0007669"/>
    <property type="project" value="UniProtKB-UniRule"/>
</dbReference>
<dbReference type="PANTHER" id="PTHR12320:SF83">
    <property type="entry name" value="PROTEIN PHOSPHATASE 2C 55-RELATED"/>
    <property type="match status" value="1"/>
</dbReference>